<proteinExistence type="predicted"/>
<reference evidence="1 2" key="1">
    <citation type="submission" date="2018-10" db="EMBL/GenBank/DDBJ databases">
        <title>The complete genome of Acinetobacter wuhouensis strain WCHAW010062.</title>
        <authorList>
            <person name="Hu Y."/>
            <person name="Long H."/>
            <person name="Feng Y."/>
            <person name="Zong Z."/>
        </authorList>
    </citation>
    <scope>NUCLEOTIDE SEQUENCE [LARGE SCALE GENOMIC DNA]</scope>
    <source>
        <strain evidence="1 2">WCHAW010062</strain>
    </source>
</reference>
<dbReference type="EMBL" id="CP033133">
    <property type="protein sequence ID" value="AYO54589.1"/>
    <property type="molecule type" value="Genomic_DNA"/>
</dbReference>
<sequence length="689" mass="82388">MVQTVQKQLPNRHQFAAQELLQVSETLQKIYLDQLDYLVNVTIDNFFQFDVQNHSFSVANDFLKIHIDEEVGVIFESQVQHLHTTIVKPLNVDRLIKYVIEDVYFYLHKYHEIHPTDLKTKTQIIRQTLIEQVFEWVDGENRVEQYLYNIQEDEANKIDQLLIKYEYFDHPYVSDFAKYGKAIPLSAEINIKHLVLINSVLGQEFLPVNELVQKFYQFLFCFEQCIPQHLFRIFQLLYPNSVQLQDVIRDFESIKLLSKHAQEQPHLIAYAGRMKRGFWQYQDLLHKQHFLNNQDEYWELDDAIRLPIFTLKRSVNWLFKQDAMVNDWVAKQLDDVNVRITVTALSFIDTSKINPVVLLAVLKYFKNVAARLFLIECYEYAITNEWQNDVKNTRYSFLNNNLSPNSNRKMISHSFLYIEEWLDFSALMLGDQPQQYKKLFIKINRVIQAYMHFLQNIVTVLPADLVQYMDLHLQQFPQFFIDLQKHNIKVEDFRKTFKHISHDQRSNHSIFDSYVSDYVVHLFNQHDEIHRNVTWASLYQQARHWHAHNHFVDTLSKLKEKIPAESWDRVAPMQKIYFEDWCYEELNSLKRIIQESVVFKHCLAMSYSQRIAEREYVAFHMTHIDNPTQEMTLGCFYKLGRLEFDQLRLPSNQIPEQQFHVKAMAFIQDVNQHLKWKSSIQPNEELGNL</sequence>
<gene>
    <name evidence="1" type="ORF">CDG68_13455</name>
</gene>
<protein>
    <submittedName>
        <fullName evidence="1">Uncharacterized protein</fullName>
    </submittedName>
</protein>
<dbReference type="RefSeq" id="WP_087551753.1">
    <property type="nucleotide sequence ID" value="NZ_CP033133.1"/>
</dbReference>
<dbReference type="Proteomes" id="UP000279962">
    <property type="component" value="Chromosome"/>
</dbReference>
<name>A0A3G2T2W9_9GAMM</name>
<evidence type="ECO:0000313" key="2">
    <source>
        <dbReference type="Proteomes" id="UP000279962"/>
    </source>
</evidence>
<accession>A0A3G2T2W9</accession>
<dbReference type="AlphaFoldDB" id="A0A3G2T2W9"/>
<organism evidence="1 2">
    <name type="scientific">Acinetobacter wuhouensis</name>
    <dbReference type="NCBI Taxonomy" id="1879050"/>
    <lineage>
        <taxon>Bacteria</taxon>
        <taxon>Pseudomonadati</taxon>
        <taxon>Pseudomonadota</taxon>
        <taxon>Gammaproteobacteria</taxon>
        <taxon>Moraxellales</taxon>
        <taxon>Moraxellaceae</taxon>
        <taxon>Acinetobacter</taxon>
    </lineage>
</organism>
<evidence type="ECO:0000313" key="1">
    <source>
        <dbReference type="EMBL" id="AYO54589.1"/>
    </source>
</evidence>